<feature type="compositionally biased region" description="Gly residues" evidence="1">
    <location>
        <begin position="51"/>
        <end position="68"/>
    </location>
</feature>
<evidence type="ECO:0008006" key="5">
    <source>
        <dbReference type="Google" id="ProtNLM"/>
    </source>
</evidence>
<evidence type="ECO:0000256" key="2">
    <source>
        <dbReference type="SAM" id="SignalP"/>
    </source>
</evidence>
<organism evidence="3 4">
    <name type="scientific">Enterovirga aerilata</name>
    <dbReference type="NCBI Taxonomy" id="2730920"/>
    <lineage>
        <taxon>Bacteria</taxon>
        <taxon>Pseudomonadati</taxon>
        <taxon>Pseudomonadota</taxon>
        <taxon>Alphaproteobacteria</taxon>
        <taxon>Hyphomicrobiales</taxon>
        <taxon>Methylobacteriaceae</taxon>
        <taxon>Enterovirga</taxon>
    </lineage>
</organism>
<keyword evidence="4" id="KW-1185">Reference proteome</keyword>
<feature type="compositionally biased region" description="Low complexity" evidence="1">
    <location>
        <begin position="73"/>
        <end position="89"/>
    </location>
</feature>
<dbReference type="EMBL" id="JABEPP010000002">
    <property type="protein sequence ID" value="NNM72451.1"/>
    <property type="molecule type" value="Genomic_DNA"/>
</dbReference>
<dbReference type="Proteomes" id="UP000564885">
    <property type="component" value="Unassembled WGS sequence"/>
</dbReference>
<feature type="signal peptide" evidence="2">
    <location>
        <begin position="1"/>
        <end position="23"/>
    </location>
</feature>
<name>A0A849I545_9HYPH</name>
<reference evidence="3 4" key="1">
    <citation type="submission" date="2020-04" db="EMBL/GenBank/DDBJ databases">
        <title>Enterovirga sp. isolate from soil.</title>
        <authorList>
            <person name="Chea S."/>
            <person name="Kim D.-U."/>
        </authorList>
    </citation>
    <scope>NUCLEOTIDE SEQUENCE [LARGE SCALE GENOMIC DNA]</scope>
    <source>
        <strain evidence="3 4">DB1703</strain>
    </source>
</reference>
<evidence type="ECO:0000313" key="4">
    <source>
        <dbReference type="Proteomes" id="UP000564885"/>
    </source>
</evidence>
<protein>
    <recommendedName>
        <fullName evidence="5">Adenylate cyclase</fullName>
    </recommendedName>
</protein>
<feature type="region of interest" description="Disordered" evidence="1">
    <location>
        <begin position="26"/>
        <end position="101"/>
    </location>
</feature>
<sequence>MRAGLVFALAAAGLAFAPAAAFAQNSKPGCTTAAPAQPATPPSQGKDAGTAPGGMGTSGWTGGLGGAYVGTNPQGSASGSSSQPATAQGLDPTSGKSNAAC</sequence>
<keyword evidence="2" id="KW-0732">Signal</keyword>
<accession>A0A849I545</accession>
<proteinExistence type="predicted"/>
<evidence type="ECO:0000313" key="3">
    <source>
        <dbReference type="EMBL" id="NNM72451.1"/>
    </source>
</evidence>
<comment type="caution">
    <text evidence="3">The sequence shown here is derived from an EMBL/GenBank/DDBJ whole genome shotgun (WGS) entry which is preliminary data.</text>
</comment>
<dbReference type="RefSeq" id="WP_171217919.1">
    <property type="nucleotide sequence ID" value="NZ_JABEPP010000002.1"/>
</dbReference>
<dbReference type="AlphaFoldDB" id="A0A849I545"/>
<feature type="chain" id="PRO_5032547928" description="Adenylate cyclase" evidence="2">
    <location>
        <begin position="24"/>
        <end position="101"/>
    </location>
</feature>
<gene>
    <name evidence="3" type="ORF">HJG44_08615</name>
</gene>
<evidence type="ECO:0000256" key="1">
    <source>
        <dbReference type="SAM" id="MobiDB-lite"/>
    </source>
</evidence>